<dbReference type="InterPro" id="IPR006680">
    <property type="entry name" value="Amidohydro-rel"/>
</dbReference>
<dbReference type="AlphaFoldDB" id="A0A652YTX6"/>
<dbReference type="PANTHER" id="PTHR43794:SF11">
    <property type="entry name" value="AMIDOHYDROLASE-RELATED DOMAIN-CONTAINING PROTEIN"/>
    <property type="match status" value="1"/>
</dbReference>
<protein>
    <submittedName>
        <fullName evidence="3">Cytosine/adenosine deaminase-related metal-dependent hydrolase</fullName>
    </submittedName>
</protein>
<sequence>MSPHIHVDLLITHAYLYIDRNTELADGWLAVVDGRVHSFGPTGSAEPSADRKINAAGCLVTPGLVNAHHHMYQNLTRSFAPAVNGTLFEWLTTLYPIWSKLEPEAVHASTYVAMAELLLGGCTTSMDHMYVHPRPELIDAQIQAATQLGFRFLATRGSMTRSTVDGGLPPKSVVQDKDTILADSVRLIEKYHDPNPGALTRVALAPCSPFSVTEELMRESAELAEAYDVRLHSHLAEDMDEHAYCLQTYGCTPVEYLERTGWAGSRTWVAHFIYPSSSEQLRLAAAGVSAVQCPSSNMMIGGGSADASLLRGIGMQVGLGCDGSASTDHGSMWLESRTALLLGRFRNGPASMTARDVLDMATRGSATCLGWDDEIGHLRVGACADLVVWEAEPLALAGALTDPVEAWLRCGPARAGTTVVAGKVLVDGGQLCDSAVAGVLRTHDTHARRMQSLL</sequence>
<reference evidence="3" key="1">
    <citation type="submission" date="2019-07" db="EMBL/GenBank/DDBJ databases">
        <title>Genomic Encyclopedia of Type Strains, Phase IV (KMG-IV): sequencing the most valuable type-strain genomes for metagenomic binning, comparative biology and taxonomic classification.</title>
        <authorList>
            <person name="Goeker M."/>
        </authorList>
    </citation>
    <scope>NUCLEOTIDE SEQUENCE</scope>
    <source>
        <strain evidence="3">DSM 44596</strain>
    </source>
</reference>
<dbReference type="PANTHER" id="PTHR43794">
    <property type="entry name" value="AMINOHYDROLASE SSNA-RELATED"/>
    <property type="match status" value="1"/>
</dbReference>
<evidence type="ECO:0000259" key="2">
    <source>
        <dbReference type="Pfam" id="PF01979"/>
    </source>
</evidence>
<dbReference type="Gene3D" id="2.30.40.10">
    <property type="entry name" value="Urease, subunit C, domain 1"/>
    <property type="match status" value="1"/>
</dbReference>
<organism evidence="3">
    <name type="scientific">Nocardia globerula</name>
    <dbReference type="NCBI Taxonomy" id="1818"/>
    <lineage>
        <taxon>Bacteria</taxon>
        <taxon>Bacillati</taxon>
        <taxon>Actinomycetota</taxon>
        <taxon>Actinomycetes</taxon>
        <taxon>Mycobacteriales</taxon>
        <taxon>Nocardiaceae</taxon>
        <taxon>Nocardia</taxon>
    </lineage>
</organism>
<evidence type="ECO:0000313" key="3">
    <source>
        <dbReference type="EMBL" id="TYQ06551.1"/>
    </source>
</evidence>
<gene>
    <name evidence="3" type="ORF">FNL38_102688</name>
</gene>
<dbReference type="InterPro" id="IPR050287">
    <property type="entry name" value="MTA/SAH_deaminase"/>
</dbReference>
<dbReference type="Pfam" id="PF01979">
    <property type="entry name" value="Amidohydro_1"/>
    <property type="match status" value="1"/>
</dbReference>
<keyword evidence="1 3" id="KW-0378">Hydrolase</keyword>
<dbReference type="InterPro" id="IPR032466">
    <property type="entry name" value="Metal_Hydrolase"/>
</dbReference>
<dbReference type="Gene3D" id="3.20.20.140">
    <property type="entry name" value="Metal-dependent hydrolases"/>
    <property type="match status" value="1"/>
</dbReference>
<dbReference type="SUPFAM" id="SSF51556">
    <property type="entry name" value="Metallo-dependent hydrolases"/>
    <property type="match status" value="1"/>
</dbReference>
<name>A0A652YTX6_NOCGL</name>
<dbReference type="InterPro" id="IPR011059">
    <property type="entry name" value="Metal-dep_hydrolase_composite"/>
</dbReference>
<dbReference type="SUPFAM" id="SSF51338">
    <property type="entry name" value="Composite domain of metallo-dependent hydrolases"/>
    <property type="match status" value="1"/>
</dbReference>
<proteinExistence type="predicted"/>
<accession>A0A652YTX6</accession>
<comment type="caution">
    <text evidence="3">The sequence shown here is derived from an EMBL/GenBank/DDBJ whole genome shotgun (WGS) entry which is preliminary data.</text>
</comment>
<dbReference type="NCBIfam" id="NF006055">
    <property type="entry name" value="PRK08203.1"/>
    <property type="match status" value="1"/>
</dbReference>
<dbReference type="CDD" id="cd01298">
    <property type="entry name" value="ATZ_TRZ_like"/>
    <property type="match status" value="1"/>
</dbReference>
<evidence type="ECO:0000256" key="1">
    <source>
        <dbReference type="ARBA" id="ARBA00022801"/>
    </source>
</evidence>
<feature type="domain" description="Amidohydrolase-related" evidence="2">
    <location>
        <begin position="59"/>
        <end position="402"/>
    </location>
</feature>
<dbReference type="EMBL" id="VNIQ01000002">
    <property type="protein sequence ID" value="TYQ06551.1"/>
    <property type="molecule type" value="Genomic_DNA"/>
</dbReference>
<dbReference type="GO" id="GO:0016810">
    <property type="term" value="F:hydrolase activity, acting on carbon-nitrogen (but not peptide) bonds"/>
    <property type="evidence" value="ECO:0007669"/>
    <property type="project" value="InterPro"/>
</dbReference>